<gene>
    <name evidence="4" type="ORF">F5X68DRAFT_265030</name>
</gene>
<dbReference type="EMBL" id="JAGSXJ010000030">
    <property type="protein sequence ID" value="KAH6670275.1"/>
    <property type="molecule type" value="Genomic_DNA"/>
</dbReference>
<evidence type="ECO:0000259" key="3">
    <source>
        <dbReference type="Pfam" id="PF24883"/>
    </source>
</evidence>
<comment type="caution">
    <text evidence="4">The sequence shown here is derived from an EMBL/GenBank/DDBJ whole genome shotgun (WGS) entry which is preliminary data.</text>
</comment>
<dbReference type="PANTHER" id="PTHR40619">
    <property type="entry name" value="FUNGAL STAND N-TERMINAL GOODBYE DOMAIN-CONTAINING PROTEIN"/>
    <property type="match status" value="1"/>
</dbReference>
<dbReference type="PANTHER" id="PTHR40619:SF3">
    <property type="entry name" value="FUNGAL STAND N-TERMINAL GOODBYE DOMAIN-CONTAINING PROTEIN"/>
    <property type="match status" value="1"/>
</dbReference>
<dbReference type="InterPro" id="IPR056884">
    <property type="entry name" value="NPHP3-like_N"/>
</dbReference>
<feature type="region of interest" description="Disordered" evidence="2">
    <location>
        <begin position="286"/>
        <end position="305"/>
    </location>
</feature>
<keyword evidence="5" id="KW-1185">Reference proteome</keyword>
<evidence type="ECO:0000313" key="4">
    <source>
        <dbReference type="EMBL" id="KAH6670275.1"/>
    </source>
</evidence>
<evidence type="ECO:0000256" key="1">
    <source>
        <dbReference type="ARBA" id="ARBA00022737"/>
    </source>
</evidence>
<feature type="domain" description="Nephrocystin 3-like N-terminal" evidence="3">
    <location>
        <begin position="84"/>
        <end position="258"/>
    </location>
</feature>
<dbReference type="Proteomes" id="UP000770015">
    <property type="component" value="Unassembled WGS sequence"/>
</dbReference>
<proteinExistence type="predicted"/>
<name>A0A9P8V353_9PEZI</name>
<dbReference type="OrthoDB" id="4828973at2759"/>
<protein>
    <recommendedName>
        <fullName evidence="3">Nephrocystin 3-like N-terminal domain-containing protein</fullName>
    </recommendedName>
</protein>
<keyword evidence="1" id="KW-0677">Repeat</keyword>
<evidence type="ECO:0000256" key="2">
    <source>
        <dbReference type="SAM" id="MobiDB-lite"/>
    </source>
</evidence>
<accession>A0A9P8V353</accession>
<reference evidence="4" key="1">
    <citation type="journal article" date="2021" name="Nat. Commun.">
        <title>Genetic determinants of endophytism in the Arabidopsis root mycobiome.</title>
        <authorList>
            <person name="Mesny F."/>
            <person name="Miyauchi S."/>
            <person name="Thiergart T."/>
            <person name="Pickel B."/>
            <person name="Atanasova L."/>
            <person name="Karlsson M."/>
            <person name="Huettel B."/>
            <person name="Barry K.W."/>
            <person name="Haridas S."/>
            <person name="Chen C."/>
            <person name="Bauer D."/>
            <person name="Andreopoulos W."/>
            <person name="Pangilinan J."/>
            <person name="LaButti K."/>
            <person name="Riley R."/>
            <person name="Lipzen A."/>
            <person name="Clum A."/>
            <person name="Drula E."/>
            <person name="Henrissat B."/>
            <person name="Kohler A."/>
            <person name="Grigoriev I.V."/>
            <person name="Martin F.M."/>
            <person name="Hacquard S."/>
        </authorList>
    </citation>
    <scope>NUCLEOTIDE SEQUENCE</scope>
    <source>
        <strain evidence="4">MPI-SDFR-AT-0117</strain>
    </source>
</reference>
<evidence type="ECO:0000313" key="5">
    <source>
        <dbReference type="Proteomes" id="UP000770015"/>
    </source>
</evidence>
<dbReference type="Pfam" id="PF24883">
    <property type="entry name" value="NPHP3_N"/>
    <property type="match status" value="1"/>
</dbReference>
<dbReference type="AlphaFoldDB" id="A0A9P8V353"/>
<organism evidence="4 5">
    <name type="scientific">Plectosphaerella plurivora</name>
    <dbReference type="NCBI Taxonomy" id="936078"/>
    <lineage>
        <taxon>Eukaryota</taxon>
        <taxon>Fungi</taxon>
        <taxon>Dikarya</taxon>
        <taxon>Ascomycota</taxon>
        <taxon>Pezizomycotina</taxon>
        <taxon>Sordariomycetes</taxon>
        <taxon>Hypocreomycetidae</taxon>
        <taxon>Glomerellales</taxon>
        <taxon>Plectosphaerellaceae</taxon>
        <taxon>Plectosphaerella</taxon>
    </lineage>
</organism>
<sequence>MVLQCINIEGEVNIDVWQESSLTTLIQTLQGPSDQERAERRRLTSPSDLSTMLTVRDWELDVGLHVQIRKHLIPVSEGYKAESILVQPAFRGFAQDHKSCSLLIQGDTKIARITPISGVTLFSSTLYHSLAAHPTRFRPLVFFCGNHTFETVPSSGGAGIFRCLILQLLQLEKLATSDIPRFFNVQKIEEGDMEALCKVFILLVKQLRGDLTLFCIIDGVNYYENTPFEYGMRCAVDALINMAEDHDIEAAVKVLVTSVIPTQAIGTHPNFESGLHVLEMAEMEKNEGEDFADDEGEKRPPFPDPTMGIRIAETFGL</sequence>